<dbReference type="Proteomes" id="UP000228700">
    <property type="component" value="Unassembled WGS sequence"/>
</dbReference>
<keyword evidence="1" id="KW-0472">Membrane</keyword>
<keyword evidence="1" id="KW-1133">Transmembrane helix</keyword>
<feature type="transmembrane region" description="Helical" evidence="1">
    <location>
        <begin position="49"/>
        <end position="76"/>
    </location>
</feature>
<reference evidence="3" key="1">
    <citation type="submission" date="2017-09" db="EMBL/GenBank/DDBJ databases">
        <title>Depth-based differentiation of microbial function through sediment-hosted aquifers and enrichment of novel symbionts in the deep terrestrial subsurface.</title>
        <authorList>
            <person name="Probst A.J."/>
            <person name="Ladd B."/>
            <person name="Jarett J.K."/>
            <person name="Geller-Mcgrath D.E."/>
            <person name="Sieber C.M.K."/>
            <person name="Emerson J.B."/>
            <person name="Anantharaman K."/>
            <person name="Thomas B.C."/>
            <person name="Malmstrom R."/>
            <person name="Stieglmeier M."/>
            <person name="Klingl A."/>
            <person name="Woyke T."/>
            <person name="Ryan C.M."/>
            <person name="Banfield J.F."/>
        </authorList>
    </citation>
    <scope>NUCLEOTIDE SEQUENCE [LARGE SCALE GENOMIC DNA]</scope>
</reference>
<protein>
    <submittedName>
        <fullName evidence="2">Uncharacterized protein</fullName>
    </submittedName>
</protein>
<evidence type="ECO:0000313" key="3">
    <source>
        <dbReference type="Proteomes" id="UP000228700"/>
    </source>
</evidence>
<keyword evidence="1" id="KW-0812">Transmembrane</keyword>
<dbReference type="EMBL" id="PFEQ01000013">
    <property type="protein sequence ID" value="PJE74006.1"/>
    <property type="molecule type" value="Genomic_DNA"/>
</dbReference>
<comment type="caution">
    <text evidence="2">The sequence shown here is derived from an EMBL/GenBank/DDBJ whole genome shotgun (WGS) entry which is preliminary data.</text>
</comment>
<evidence type="ECO:0000256" key="1">
    <source>
        <dbReference type="SAM" id="Phobius"/>
    </source>
</evidence>
<proteinExistence type="predicted"/>
<gene>
    <name evidence="2" type="ORF">COV01_02755</name>
</gene>
<feature type="transmembrane region" description="Helical" evidence="1">
    <location>
        <begin position="107"/>
        <end position="124"/>
    </location>
</feature>
<feature type="transmembrane region" description="Helical" evidence="1">
    <location>
        <begin position="82"/>
        <end position="100"/>
    </location>
</feature>
<dbReference type="AlphaFoldDB" id="A0A2M8LBL7"/>
<evidence type="ECO:0000313" key="2">
    <source>
        <dbReference type="EMBL" id="PJE74006.1"/>
    </source>
</evidence>
<feature type="transmembrane region" description="Helical" evidence="1">
    <location>
        <begin position="6"/>
        <end position="23"/>
    </location>
</feature>
<organism evidence="2 3">
    <name type="scientific">Candidatus Taylorbacteria bacterium CG10_big_fil_rev_8_21_14_0_10_41_48</name>
    <dbReference type="NCBI Taxonomy" id="1975024"/>
    <lineage>
        <taxon>Bacteria</taxon>
        <taxon>Candidatus Tayloriibacteriota</taxon>
    </lineage>
</organism>
<sequence>MNHYILLTIISLIFISLVSYELSKKSKLKLLTNGTNQVSGWWTTYKDDIYSLGLVALAIVFINVLCAKIGFLWWNYVYHHEAFGWLNTSLFLTVFLTMVARKPVVKYFAGALAILITVGVWNIGHPTGNHEPIVAKYTIKSGEISKILAYDDIVNRDVVPVEIRFNKPDSMTEFGEWQKVEGGIQFPYPVTYVQYRALTDTFTVRVKSLRTRS</sequence>
<name>A0A2M8LBL7_9BACT</name>
<accession>A0A2M8LBL7</accession>